<evidence type="ECO:0000313" key="5">
    <source>
        <dbReference type="Proteomes" id="UP000562984"/>
    </source>
</evidence>
<evidence type="ECO:0000259" key="3">
    <source>
        <dbReference type="Pfam" id="PF12804"/>
    </source>
</evidence>
<organism evidence="4 5">
    <name type="scientific">Nakamurella aerolata</name>
    <dbReference type="NCBI Taxonomy" id="1656892"/>
    <lineage>
        <taxon>Bacteria</taxon>
        <taxon>Bacillati</taxon>
        <taxon>Actinomycetota</taxon>
        <taxon>Actinomycetes</taxon>
        <taxon>Nakamurellales</taxon>
        <taxon>Nakamurellaceae</taxon>
        <taxon>Nakamurella</taxon>
    </lineage>
</organism>
<dbReference type="Pfam" id="PF12804">
    <property type="entry name" value="NTP_transf_3"/>
    <property type="match status" value="1"/>
</dbReference>
<dbReference type="Gene3D" id="3.90.550.10">
    <property type="entry name" value="Spore Coat Polysaccharide Biosynthesis Protein SpsA, Chain A"/>
    <property type="match status" value="1"/>
</dbReference>
<dbReference type="InterPro" id="IPR025877">
    <property type="entry name" value="MobA-like_NTP_Trfase"/>
</dbReference>
<dbReference type="InterPro" id="IPR029044">
    <property type="entry name" value="Nucleotide-diphossugar_trans"/>
</dbReference>
<keyword evidence="5" id="KW-1185">Reference proteome</keyword>
<feature type="region of interest" description="Disordered" evidence="2">
    <location>
        <begin position="68"/>
        <end position="112"/>
    </location>
</feature>
<keyword evidence="1 4" id="KW-0808">Transferase</keyword>
<dbReference type="RefSeq" id="WP_171199890.1">
    <property type="nucleotide sequence ID" value="NZ_JABEND010000005.1"/>
</dbReference>
<accession>A0A849A6P0</accession>
<feature type="compositionally biased region" description="Low complexity" evidence="2">
    <location>
        <begin position="68"/>
        <end position="85"/>
    </location>
</feature>
<name>A0A849A6P0_9ACTN</name>
<evidence type="ECO:0000256" key="1">
    <source>
        <dbReference type="ARBA" id="ARBA00022679"/>
    </source>
</evidence>
<proteinExistence type="predicted"/>
<comment type="caution">
    <text evidence="4">The sequence shown here is derived from an EMBL/GenBank/DDBJ whole genome shotgun (WGS) entry which is preliminary data.</text>
</comment>
<dbReference type="GO" id="GO:0016779">
    <property type="term" value="F:nucleotidyltransferase activity"/>
    <property type="evidence" value="ECO:0007669"/>
    <property type="project" value="UniProtKB-ARBA"/>
</dbReference>
<reference evidence="4 5" key="1">
    <citation type="submission" date="2020-05" db="EMBL/GenBank/DDBJ databases">
        <title>Nakamurella sp. DB0629 isolated from air conditioner.</title>
        <authorList>
            <person name="Kim D.H."/>
            <person name="Kim D.-U."/>
        </authorList>
    </citation>
    <scope>NUCLEOTIDE SEQUENCE [LARGE SCALE GENOMIC DNA]</scope>
    <source>
        <strain evidence="4 5">DB0629</strain>
    </source>
</reference>
<dbReference type="Proteomes" id="UP000562984">
    <property type="component" value="Unassembled WGS sequence"/>
</dbReference>
<gene>
    <name evidence="4" type="ORF">HKD39_10930</name>
</gene>
<protein>
    <submittedName>
        <fullName evidence="4">NTP transferase domain-containing protein</fullName>
    </submittedName>
</protein>
<dbReference type="SUPFAM" id="SSF53448">
    <property type="entry name" value="Nucleotide-diphospho-sugar transferases"/>
    <property type="match status" value="1"/>
</dbReference>
<dbReference type="PANTHER" id="PTHR19136:SF81">
    <property type="entry name" value="MOLYBDENUM COFACTOR GUANYLYLTRANSFERASE"/>
    <property type="match status" value="1"/>
</dbReference>
<dbReference type="AlphaFoldDB" id="A0A849A6P0"/>
<evidence type="ECO:0000256" key="2">
    <source>
        <dbReference type="SAM" id="MobiDB-lite"/>
    </source>
</evidence>
<dbReference type="PANTHER" id="PTHR19136">
    <property type="entry name" value="MOLYBDENUM COFACTOR GUANYLYLTRANSFERASE"/>
    <property type="match status" value="1"/>
</dbReference>
<evidence type="ECO:0000313" key="4">
    <source>
        <dbReference type="EMBL" id="NNG36219.1"/>
    </source>
</evidence>
<feature type="domain" description="MobA-like NTP transferase" evidence="3">
    <location>
        <begin position="20"/>
        <end position="218"/>
    </location>
</feature>
<dbReference type="EMBL" id="JABEND010000005">
    <property type="protein sequence ID" value="NNG36219.1"/>
    <property type="molecule type" value="Genomic_DNA"/>
</dbReference>
<sequence>MPPRSAADAPLAGGPGTLAAVVLAGGRGSRLGGADKPALHFRGRTLLRRAVDAATAAGARPVVVVGPAAADPADPAGADNQADADSQPGNAPPSATGLRWTREDPPHSGPAAAVAAGLTDLRASDGGDRDGDGGDFAAGTSWVLLLAADLPGVETAVPALLAATRGGGSPPGRSRDPAGIGAADAAATDGWVAVDPAGRRQWLCGLYRRSALDDAVDLLRRNASVPDAHGPDPLAGQSLRALLRPLRPREVPLPAAAVADVDTPDDARRWNIDLPSPAG</sequence>